<sequence length="105" mass="12295">MDHAKLIAVRMEEARDARGISVAELARRASIDRKRLWYILDGQRQMRADEFVRLCAVMGLDMQFFLTPELREELSYRRKLTIEEYGTGLCGLPTMRERGETRCNI</sequence>
<evidence type="ECO:0000313" key="1">
    <source>
        <dbReference type="EMBL" id="RDB81563.1"/>
    </source>
</evidence>
<comment type="caution">
    <text evidence="1">The sequence shown here is derived from an EMBL/GenBank/DDBJ whole genome shotgun (WGS) entry which is preliminary data.</text>
</comment>
<organism evidence="1 2">
    <name type="scientific">Eggerthella lenta</name>
    <name type="common">Eubacterium lentum</name>
    <dbReference type="NCBI Taxonomy" id="84112"/>
    <lineage>
        <taxon>Bacteria</taxon>
        <taxon>Bacillati</taxon>
        <taxon>Actinomycetota</taxon>
        <taxon>Coriobacteriia</taxon>
        <taxon>Eggerthellales</taxon>
        <taxon>Eggerthellaceae</taxon>
        <taxon>Eggerthella</taxon>
    </lineage>
</organism>
<dbReference type="Pfam" id="PF13560">
    <property type="entry name" value="HTH_31"/>
    <property type="match status" value="1"/>
</dbReference>
<accession>A0A369NHH1</accession>
<dbReference type="Proteomes" id="UP000253752">
    <property type="component" value="Unassembled WGS sequence"/>
</dbReference>
<dbReference type="GO" id="GO:0003677">
    <property type="term" value="F:DNA binding"/>
    <property type="evidence" value="ECO:0007669"/>
    <property type="project" value="InterPro"/>
</dbReference>
<dbReference type="InterPro" id="IPR001387">
    <property type="entry name" value="Cro/C1-type_HTH"/>
</dbReference>
<protein>
    <submittedName>
        <fullName evidence="1">XRE family transcriptional regulator</fullName>
    </submittedName>
</protein>
<name>A0A369NHH1_EGGLN</name>
<dbReference type="EMBL" id="PPTX01000002">
    <property type="protein sequence ID" value="RDB81563.1"/>
    <property type="molecule type" value="Genomic_DNA"/>
</dbReference>
<dbReference type="PROSITE" id="PS50943">
    <property type="entry name" value="HTH_CROC1"/>
    <property type="match status" value="1"/>
</dbReference>
<evidence type="ECO:0000313" key="2">
    <source>
        <dbReference type="Proteomes" id="UP000253752"/>
    </source>
</evidence>
<dbReference type="AlphaFoldDB" id="A0A369NHH1"/>
<dbReference type="SMART" id="SM00530">
    <property type="entry name" value="HTH_XRE"/>
    <property type="match status" value="1"/>
</dbReference>
<gene>
    <name evidence="1" type="ORF">C1872_02495</name>
</gene>
<dbReference type="InterPro" id="IPR010982">
    <property type="entry name" value="Lambda_DNA-bd_dom_sf"/>
</dbReference>
<dbReference type="SUPFAM" id="SSF47413">
    <property type="entry name" value="lambda repressor-like DNA-binding domains"/>
    <property type="match status" value="1"/>
</dbReference>
<reference evidence="1 2" key="1">
    <citation type="journal article" date="2018" name="Elife">
        <title>Discovery and characterization of a prevalent human gut bacterial enzyme sufficient for the inactivation of a family of plant toxins.</title>
        <authorList>
            <person name="Koppel N."/>
            <person name="Bisanz J.E."/>
            <person name="Pandelia M.E."/>
            <person name="Turnbaugh P.J."/>
            <person name="Balskus E.P."/>
        </authorList>
    </citation>
    <scope>NUCLEOTIDE SEQUENCE [LARGE SCALE GENOMIC DNA]</scope>
    <source>
        <strain evidence="1 2">MR1 #12</strain>
    </source>
</reference>
<dbReference type="Gene3D" id="1.10.260.40">
    <property type="entry name" value="lambda repressor-like DNA-binding domains"/>
    <property type="match status" value="1"/>
</dbReference>
<dbReference type="CDD" id="cd00093">
    <property type="entry name" value="HTH_XRE"/>
    <property type="match status" value="1"/>
</dbReference>
<proteinExistence type="predicted"/>